<feature type="signal peptide" evidence="1">
    <location>
        <begin position="1"/>
        <end position="28"/>
    </location>
</feature>
<protein>
    <submittedName>
        <fullName evidence="2">Uncharacterized protein</fullName>
    </submittedName>
</protein>
<evidence type="ECO:0000313" key="3">
    <source>
        <dbReference type="Proteomes" id="UP000823388"/>
    </source>
</evidence>
<keyword evidence="1" id="KW-0732">Signal</keyword>
<evidence type="ECO:0000256" key="1">
    <source>
        <dbReference type="SAM" id="SignalP"/>
    </source>
</evidence>
<keyword evidence="3" id="KW-1185">Reference proteome</keyword>
<sequence length="100" mass="10410">MAKQATSTSLPLTMALVALLSVTLHLQAQAVMKDGAPVQEPSRPEQVAAVVAANATNLVCRKCSTSCCEAWGTDPQVCYTSCCYAKSRLVACGCAACRGK</sequence>
<accession>A0A8T0NGA7</accession>
<reference evidence="2" key="1">
    <citation type="submission" date="2020-05" db="EMBL/GenBank/DDBJ databases">
        <title>WGS assembly of Panicum virgatum.</title>
        <authorList>
            <person name="Lovell J.T."/>
            <person name="Jenkins J."/>
            <person name="Shu S."/>
            <person name="Juenger T.E."/>
            <person name="Schmutz J."/>
        </authorList>
    </citation>
    <scope>NUCLEOTIDE SEQUENCE</scope>
    <source>
        <strain evidence="2">AP13</strain>
    </source>
</reference>
<proteinExistence type="predicted"/>
<comment type="caution">
    <text evidence="2">The sequence shown here is derived from an EMBL/GenBank/DDBJ whole genome shotgun (WGS) entry which is preliminary data.</text>
</comment>
<dbReference type="Proteomes" id="UP000823388">
    <property type="component" value="Chromosome 9K"/>
</dbReference>
<dbReference type="AlphaFoldDB" id="A0A8T0NGA7"/>
<feature type="chain" id="PRO_5035867450" evidence="1">
    <location>
        <begin position="29"/>
        <end position="100"/>
    </location>
</feature>
<dbReference type="EMBL" id="CM029053">
    <property type="protein sequence ID" value="KAG2547152.1"/>
    <property type="molecule type" value="Genomic_DNA"/>
</dbReference>
<gene>
    <name evidence="2" type="ORF">PVAP13_9KG057220</name>
</gene>
<evidence type="ECO:0000313" key="2">
    <source>
        <dbReference type="EMBL" id="KAG2547152.1"/>
    </source>
</evidence>
<organism evidence="2 3">
    <name type="scientific">Panicum virgatum</name>
    <name type="common">Blackwell switchgrass</name>
    <dbReference type="NCBI Taxonomy" id="38727"/>
    <lineage>
        <taxon>Eukaryota</taxon>
        <taxon>Viridiplantae</taxon>
        <taxon>Streptophyta</taxon>
        <taxon>Embryophyta</taxon>
        <taxon>Tracheophyta</taxon>
        <taxon>Spermatophyta</taxon>
        <taxon>Magnoliopsida</taxon>
        <taxon>Liliopsida</taxon>
        <taxon>Poales</taxon>
        <taxon>Poaceae</taxon>
        <taxon>PACMAD clade</taxon>
        <taxon>Panicoideae</taxon>
        <taxon>Panicodae</taxon>
        <taxon>Paniceae</taxon>
        <taxon>Panicinae</taxon>
        <taxon>Panicum</taxon>
        <taxon>Panicum sect. Hiantes</taxon>
    </lineage>
</organism>
<name>A0A8T0NGA7_PANVG</name>